<keyword evidence="1" id="KW-0175">Coiled coil</keyword>
<dbReference type="Pfam" id="PF20529">
    <property type="entry name" value="DUF6744"/>
    <property type="match status" value="1"/>
</dbReference>
<dbReference type="EMBL" id="WJEE01000012">
    <property type="protein sequence ID" value="MRI66222.1"/>
    <property type="molecule type" value="Genomic_DNA"/>
</dbReference>
<feature type="coiled-coil region" evidence="1">
    <location>
        <begin position="224"/>
        <end position="251"/>
    </location>
</feature>
<feature type="coiled-coil region" evidence="1">
    <location>
        <begin position="277"/>
        <end position="304"/>
    </location>
</feature>
<proteinExistence type="predicted"/>
<keyword evidence="3" id="KW-1185">Reference proteome</keyword>
<dbReference type="RefSeq" id="WP_153834968.1">
    <property type="nucleotide sequence ID" value="NZ_JBHUMW010000103.1"/>
</dbReference>
<dbReference type="AlphaFoldDB" id="A0A6N7QYE1"/>
<reference evidence="2 3" key="1">
    <citation type="submission" date="2019-10" db="EMBL/GenBank/DDBJ databases">
        <title>Gracilibacillus salitolerans sp. nov., a moderate halophile isolated from a saline soil in northwest China.</title>
        <authorList>
            <person name="Gan L."/>
        </authorList>
    </citation>
    <scope>NUCLEOTIDE SEQUENCE [LARGE SCALE GENOMIC DNA]</scope>
    <source>
        <strain evidence="2 3">TP2-8</strain>
    </source>
</reference>
<comment type="caution">
    <text evidence="2">The sequence shown here is derived from an EMBL/GenBank/DDBJ whole genome shotgun (WGS) entry which is preliminary data.</text>
</comment>
<dbReference type="InterPro" id="IPR046632">
    <property type="entry name" value="DUF6744"/>
</dbReference>
<evidence type="ECO:0000313" key="2">
    <source>
        <dbReference type="EMBL" id="MRI66222.1"/>
    </source>
</evidence>
<protein>
    <submittedName>
        <fullName evidence="2">Uncharacterized protein</fullName>
    </submittedName>
</protein>
<accession>A0A6N7QYE1</accession>
<gene>
    <name evidence="2" type="ORF">GH885_07660</name>
</gene>
<sequence length="307" mass="35440">MASVNEKIKSKEVVATSSEGIEQLGYIFWYSVTSNVEVTRIELEQQFQTIGIDENWLPNPIRSSDAFRRATKEVQRKKVPTSDPNMFQNFLVREVYSDNKLIQRNIVIETVDHNGKRLDYDSNATVMQLNKEDNSFSIQSSNNTASELAEQAKQRFQKYIDYYSAQQLRVMINKYLSSLAPTPVRSNGGVYFIPQSFSKDLKKLQLLCEYLQSEGVSVPLQDTSENKNLVLSKLENEMKEVLNRCKELSDQENLKKQIYKDSIEEARRVANTYKAYKETLTIDVNNLEEMLNDLRISAVELTQKITK</sequence>
<name>A0A6N7QYE1_9BACI</name>
<organism evidence="2 3">
    <name type="scientific">Gracilibacillus thailandensis</name>
    <dbReference type="NCBI Taxonomy" id="563735"/>
    <lineage>
        <taxon>Bacteria</taxon>
        <taxon>Bacillati</taxon>
        <taxon>Bacillota</taxon>
        <taxon>Bacilli</taxon>
        <taxon>Bacillales</taxon>
        <taxon>Bacillaceae</taxon>
        <taxon>Gracilibacillus</taxon>
    </lineage>
</organism>
<dbReference type="Proteomes" id="UP000435187">
    <property type="component" value="Unassembled WGS sequence"/>
</dbReference>
<evidence type="ECO:0000256" key="1">
    <source>
        <dbReference type="SAM" id="Coils"/>
    </source>
</evidence>
<evidence type="ECO:0000313" key="3">
    <source>
        <dbReference type="Proteomes" id="UP000435187"/>
    </source>
</evidence>